<evidence type="ECO:0000256" key="1">
    <source>
        <dbReference type="ARBA" id="ARBA00004651"/>
    </source>
</evidence>
<feature type="domain" description="VTT" evidence="8">
    <location>
        <begin position="46"/>
        <end position="185"/>
    </location>
</feature>
<name>A0ABZ3C5F9_9ACTN</name>
<evidence type="ECO:0000259" key="8">
    <source>
        <dbReference type="Pfam" id="PF09335"/>
    </source>
</evidence>
<keyword evidence="3 7" id="KW-1003">Cell membrane</keyword>
<evidence type="ECO:0000256" key="2">
    <source>
        <dbReference type="ARBA" id="ARBA00010792"/>
    </source>
</evidence>
<protein>
    <submittedName>
        <fullName evidence="9">VTT domain-containing protein</fullName>
    </submittedName>
</protein>
<comment type="subcellular location">
    <subcellularLocation>
        <location evidence="1 7">Cell membrane</location>
        <topology evidence="1 7">Multi-pass membrane protein</topology>
    </subcellularLocation>
</comment>
<evidence type="ECO:0000256" key="5">
    <source>
        <dbReference type="ARBA" id="ARBA00022989"/>
    </source>
</evidence>
<evidence type="ECO:0000256" key="3">
    <source>
        <dbReference type="ARBA" id="ARBA00022475"/>
    </source>
</evidence>
<feature type="transmembrane region" description="Helical" evidence="7">
    <location>
        <begin position="74"/>
        <end position="98"/>
    </location>
</feature>
<proteinExistence type="inferred from homology"/>
<evidence type="ECO:0000256" key="4">
    <source>
        <dbReference type="ARBA" id="ARBA00022692"/>
    </source>
</evidence>
<evidence type="ECO:0000313" key="10">
    <source>
        <dbReference type="Proteomes" id="UP001434337"/>
    </source>
</evidence>
<dbReference type="RefSeq" id="WP_232550098.1">
    <property type="nucleotide sequence ID" value="NZ_CP115965.1"/>
</dbReference>
<dbReference type="PANTHER" id="PTHR30353">
    <property type="entry name" value="INNER MEMBRANE PROTEIN DEDA-RELATED"/>
    <property type="match status" value="1"/>
</dbReference>
<feature type="transmembrane region" description="Helical" evidence="7">
    <location>
        <begin position="165"/>
        <end position="187"/>
    </location>
</feature>
<comment type="similarity">
    <text evidence="2 7">Belongs to the DedA family.</text>
</comment>
<keyword evidence="6 7" id="KW-0472">Membrane</keyword>
<dbReference type="PANTHER" id="PTHR30353:SF0">
    <property type="entry name" value="TRANSMEMBRANE PROTEIN"/>
    <property type="match status" value="1"/>
</dbReference>
<evidence type="ECO:0000256" key="7">
    <source>
        <dbReference type="RuleBase" id="RU367016"/>
    </source>
</evidence>
<keyword evidence="4 7" id="KW-0812">Transmembrane</keyword>
<evidence type="ECO:0000256" key="6">
    <source>
        <dbReference type="ARBA" id="ARBA00023136"/>
    </source>
</evidence>
<reference evidence="9 10" key="1">
    <citation type="journal article" date="2023" name="Environ Microbiome">
        <title>A coral-associated actinobacterium mitigates coral bleaching under heat stress.</title>
        <authorList>
            <person name="Li J."/>
            <person name="Zou Y."/>
            <person name="Li Q."/>
            <person name="Zhang J."/>
            <person name="Bourne D.G."/>
            <person name="Lyu Y."/>
            <person name="Liu C."/>
            <person name="Zhang S."/>
        </authorList>
    </citation>
    <scope>NUCLEOTIDE SEQUENCE [LARGE SCALE GENOMIC DNA]</scope>
    <source>
        <strain evidence="9 10">SCSIO 13291</strain>
    </source>
</reference>
<dbReference type="Pfam" id="PF09335">
    <property type="entry name" value="VTT_dom"/>
    <property type="match status" value="1"/>
</dbReference>
<organism evidence="9 10">
    <name type="scientific">Propioniciclava soli</name>
    <dbReference type="NCBI Taxonomy" id="2775081"/>
    <lineage>
        <taxon>Bacteria</taxon>
        <taxon>Bacillati</taxon>
        <taxon>Actinomycetota</taxon>
        <taxon>Actinomycetes</taxon>
        <taxon>Propionibacteriales</taxon>
        <taxon>Propionibacteriaceae</taxon>
        <taxon>Propioniciclava</taxon>
    </lineage>
</organism>
<dbReference type="InterPro" id="IPR032818">
    <property type="entry name" value="DedA-like"/>
</dbReference>
<keyword evidence="5 7" id="KW-1133">Transmembrane helix</keyword>
<feature type="transmembrane region" description="Helical" evidence="7">
    <location>
        <begin position="33"/>
        <end position="62"/>
    </location>
</feature>
<dbReference type="InterPro" id="IPR032816">
    <property type="entry name" value="VTT_dom"/>
</dbReference>
<accession>A0ABZ3C5F9</accession>
<feature type="transmembrane region" description="Helical" evidence="7">
    <location>
        <begin position="199"/>
        <end position="218"/>
    </location>
</feature>
<evidence type="ECO:0000313" key="9">
    <source>
        <dbReference type="EMBL" id="WZW97969.1"/>
    </source>
</evidence>
<dbReference type="EMBL" id="CP115965">
    <property type="protein sequence ID" value="WZW97969.1"/>
    <property type="molecule type" value="Genomic_DNA"/>
</dbReference>
<keyword evidence="10" id="KW-1185">Reference proteome</keyword>
<gene>
    <name evidence="9" type="ORF">PCC79_13880</name>
</gene>
<sequence>MTLPGLAPLLLPAWLDPATLIHALGNGALWGVAAILIIECAIFPFLPGDSLLFTVGMLIAMTPPSITFGTLPPWAVLVICLPVLSVAAVLGNVIGYSVGARVGPLLFRPRPGFWGRVFDPKHVLTTRAFFDSHGPRALLLARFVPVLRTFVTLVAGASGMARGTFLRWTAVGGVAWAVLLTLAGYFLGQVPFVGDNIEVVLVAIVAVSLLPMVIEWALGRRRSPDPRG</sequence>
<dbReference type="Proteomes" id="UP001434337">
    <property type="component" value="Chromosome"/>
</dbReference>